<dbReference type="GeneID" id="18821516"/>
<dbReference type="EMBL" id="GL945445">
    <property type="protein sequence ID" value="EGO19138.1"/>
    <property type="molecule type" value="Genomic_DNA"/>
</dbReference>
<proteinExistence type="predicted"/>
<dbReference type="RefSeq" id="XP_007324362.1">
    <property type="nucleotide sequence ID" value="XM_007324300.1"/>
</dbReference>
<gene>
    <name evidence="1" type="ORF">SERLADRAFT_480384</name>
</gene>
<organism>
    <name type="scientific">Serpula lacrymans var. lacrymans (strain S7.9)</name>
    <name type="common">Dry rot fungus</name>
    <dbReference type="NCBI Taxonomy" id="578457"/>
    <lineage>
        <taxon>Eukaryota</taxon>
        <taxon>Fungi</taxon>
        <taxon>Dikarya</taxon>
        <taxon>Basidiomycota</taxon>
        <taxon>Agaricomycotina</taxon>
        <taxon>Agaricomycetes</taxon>
        <taxon>Agaricomycetidae</taxon>
        <taxon>Boletales</taxon>
        <taxon>Coniophorineae</taxon>
        <taxon>Serpulaceae</taxon>
        <taxon>Serpula</taxon>
    </lineage>
</organism>
<name>F8PD39_SERL9</name>
<dbReference type="OrthoDB" id="3360032at2759"/>
<sequence>SLLITNCLIFLTKRPLLHYAQNEGQWSVQPAPLNTPLNEVCEPAYSSLGQAPFSCPHELWVTLQLDDEGWRYYSYFTLRLSWPASTPADFSIQIYSPESLSPHKSSAGSTTTRQKYARIRLTDTGVLSPSTYLSRSVATALAVPFNSRYLEKHVSRARVEVDEYRNTKNE</sequence>
<dbReference type="Proteomes" id="UP000008064">
    <property type="component" value="Unassembled WGS sequence"/>
</dbReference>
<feature type="non-terminal residue" evidence="1">
    <location>
        <position position="1"/>
    </location>
</feature>
<accession>F8PD39</accession>
<dbReference type="AlphaFoldDB" id="F8PD39"/>
<reference evidence="1" key="1">
    <citation type="submission" date="2011-04" db="EMBL/GenBank/DDBJ databases">
        <title>Evolution of plant cell wall degrading machinery underlies the functional diversity of forest fungi.</title>
        <authorList>
            <consortium name="US DOE Joint Genome Institute (JGI-PGF)"/>
            <person name="Eastwood D.C."/>
            <person name="Floudas D."/>
            <person name="Binder M."/>
            <person name="Majcherczyk A."/>
            <person name="Schneider P."/>
            <person name="Aerts A."/>
            <person name="Asiegbu F.O."/>
            <person name="Baker S.E."/>
            <person name="Barry K."/>
            <person name="Bendiksby M."/>
            <person name="Blumentritt M."/>
            <person name="Coutinho P.M."/>
            <person name="Cullen D."/>
            <person name="Cullen D."/>
            <person name="Gathman A."/>
            <person name="Goodell B."/>
            <person name="Henrissat B."/>
            <person name="Ihrmark K."/>
            <person name="Kauserud H."/>
            <person name="Kohler A."/>
            <person name="LaButti K."/>
            <person name="Lapidus A."/>
            <person name="Lavin J.L."/>
            <person name="Lee Y.-H."/>
            <person name="Lindquist E."/>
            <person name="Lilly W."/>
            <person name="Lucas S."/>
            <person name="Morin E."/>
            <person name="Murat C."/>
            <person name="Oguiza J.A."/>
            <person name="Park J."/>
            <person name="Pisabarro A.G."/>
            <person name="Riley R."/>
            <person name="Rosling A."/>
            <person name="Salamov A."/>
            <person name="Schmidt O."/>
            <person name="Schmutz J."/>
            <person name="Skrede I."/>
            <person name="Stenlid J."/>
            <person name="Wiebenga A."/>
            <person name="Xie X."/>
            <person name="Kues U."/>
            <person name="Hibbett D.S."/>
            <person name="Hoffmeister D."/>
            <person name="Hogberg N."/>
            <person name="Martin F."/>
            <person name="Grigoriev I.V."/>
            <person name="Watkinson S.C."/>
        </authorList>
    </citation>
    <scope>NUCLEOTIDE SEQUENCE</scope>
    <source>
        <strain evidence="1">S7.9</strain>
    </source>
</reference>
<dbReference type="KEGG" id="sla:SERLADRAFT_480384"/>
<evidence type="ECO:0000313" key="1">
    <source>
        <dbReference type="EMBL" id="EGO19138.1"/>
    </source>
</evidence>
<dbReference type="HOGENOM" id="CLU_1574510_0_0_1"/>
<protein>
    <submittedName>
        <fullName evidence="1">Uncharacterized protein</fullName>
    </submittedName>
</protein>